<dbReference type="STRING" id="927083.DB32_003656"/>
<evidence type="ECO:0000256" key="1">
    <source>
        <dbReference type="SAM" id="MobiDB-lite"/>
    </source>
</evidence>
<protein>
    <submittedName>
        <fullName evidence="2">Uncharacterized protein</fullName>
    </submittedName>
</protein>
<dbReference type="AlphaFoldDB" id="A0A0F6YIA5"/>
<feature type="compositionally biased region" description="Low complexity" evidence="1">
    <location>
        <begin position="26"/>
        <end position="35"/>
    </location>
</feature>
<name>A0A0F6YIA5_9BACT</name>
<keyword evidence="3" id="KW-1185">Reference proteome</keyword>
<sequence length="349" mass="39810">MPPPPLAGLRGGAAQAAPAPPPPQPFAQAASQAPPGSTRAMILQAGAALRLRDEQLRARVQYYNAELKTNAELDAITDQVVAELRALASAQAGTRPQGEVEIELIQNLRELLEKLFSKKRSGFLTRKLEEVQRRITQLFFNSELYARLAEDGRELPAATWPEQALYFALKQHEIDILAELESMPVSEPAVRDRAIEKLQSFQRQLCNEFLSKTTPELERLLAIYREVLTHFFLEVFPKNLGEFCWEVVRESRVAHDHDLGYKITAEKFHGFRAVFDRKFLEHLVLNVQEPITRRASQSTEQFRDATLLFVQDPRIHTEICGAINDALYDYLHGEGYLDLPPDWRRLLMR</sequence>
<feature type="region of interest" description="Disordered" evidence="1">
    <location>
        <begin position="1"/>
        <end position="35"/>
    </location>
</feature>
<dbReference type="EMBL" id="CP011125">
    <property type="protein sequence ID" value="AKF06507.1"/>
    <property type="molecule type" value="Genomic_DNA"/>
</dbReference>
<organism evidence="2 3">
    <name type="scientific">Sandaracinus amylolyticus</name>
    <dbReference type="NCBI Taxonomy" id="927083"/>
    <lineage>
        <taxon>Bacteria</taxon>
        <taxon>Pseudomonadati</taxon>
        <taxon>Myxococcota</taxon>
        <taxon>Polyangia</taxon>
        <taxon>Polyangiales</taxon>
        <taxon>Sandaracinaceae</taxon>
        <taxon>Sandaracinus</taxon>
    </lineage>
</organism>
<evidence type="ECO:0000313" key="2">
    <source>
        <dbReference type="EMBL" id="AKF06507.1"/>
    </source>
</evidence>
<dbReference type="Proteomes" id="UP000034883">
    <property type="component" value="Chromosome"/>
</dbReference>
<reference evidence="2 3" key="1">
    <citation type="submission" date="2015-03" db="EMBL/GenBank/DDBJ databases">
        <title>Genome assembly of Sandaracinus amylolyticus DSM 53668.</title>
        <authorList>
            <person name="Sharma G."/>
            <person name="Subramanian S."/>
        </authorList>
    </citation>
    <scope>NUCLEOTIDE SEQUENCE [LARGE SCALE GENOMIC DNA]</scope>
    <source>
        <strain evidence="2 3">DSM 53668</strain>
    </source>
</reference>
<evidence type="ECO:0000313" key="3">
    <source>
        <dbReference type="Proteomes" id="UP000034883"/>
    </source>
</evidence>
<accession>A0A0F6YIA5</accession>
<proteinExistence type="predicted"/>
<dbReference type="KEGG" id="samy:DB32_003656"/>
<gene>
    <name evidence="2" type="ORF">DB32_003656</name>
</gene>